<dbReference type="PATRIC" id="fig|698758.3.peg.1501"/>
<feature type="transmembrane region" description="Helical" evidence="10">
    <location>
        <begin position="25"/>
        <end position="45"/>
    </location>
</feature>
<keyword evidence="6 10" id="KW-1133">Transmembrane helix</keyword>
<dbReference type="eggNOG" id="COG1766">
    <property type="taxonomic scope" value="Bacteria"/>
</dbReference>
<organism evidence="13 14">
    <name type="scientific">Amphibacillus xylanus (strain ATCC 51415 / DSM 6626 / JCM 7361 / LMG 17667 / NBRC 15112 / Ep01)</name>
    <dbReference type="NCBI Taxonomy" id="698758"/>
    <lineage>
        <taxon>Bacteria</taxon>
        <taxon>Bacillati</taxon>
        <taxon>Bacillota</taxon>
        <taxon>Bacilli</taxon>
        <taxon>Bacillales</taxon>
        <taxon>Bacillaceae</taxon>
        <taxon>Amphibacillus</taxon>
    </lineage>
</organism>
<dbReference type="InterPro" id="IPR013556">
    <property type="entry name" value="Flag_M-ring_C"/>
</dbReference>
<sequence>MKEIFIQQKDKIIEFWKIRSKREKGIILSSILIFLIIVGGGSYIATRTTMVPLYSNLTLQEAGQIKAELDARGIDSEITDGGSTIRVPEELANNLLVDLAAQGIPQSGGIDYSFFSQNSSWGVTDNEFDMMKLDATQTELANLIKSIAGINNANVMITMPQQQIFVSDDQGEASASIVLEVAPGYRFEPSQINALYHLISKSVPNLPIENIGIIDQNFNHYDLESSGNFTSGDIYASQQAIKKDIEKDIQRRVQQMLSIMIGADKVVTSVTADIDFTQENRMEQLVDPVNDEIDGLPVSVESIHETYTGTGPIEGTVGSGENDVANYPAGDSGNGDYELIQDSVNYEFNRIQREIIESPYKIRDLGIQVAVDRRKDTIGEDGQPVLLTPAEQANVESGIASILDSIIQTTVDGSYETTTNTPNVSIVFQEFGGMNPIEQPTKFEIPFWIMIAVGVLLLLIVILVIILATRKQNNFEEEFAYTAEAEVGEEISLPEIDEAEPTESTMKRKQLEKLAQDRPDEFAKLLRSWISED</sequence>
<dbReference type="GO" id="GO:0005886">
    <property type="term" value="C:plasma membrane"/>
    <property type="evidence" value="ECO:0007669"/>
    <property type="project" value="UniProtKB-SubCell"/>
</dbReference>
<dbReference type="KEGG" id="axl:AXY_15050"/>
<dbReference type="GO" id="GO:0003774">
    <property type="term" value="F:cytoskeletal motor activity"/>
    <property type="evidence" value="ECO:0007669"/>
    <property type="project" value="InterPro"/>
</dbReference>
<comment type="subcellular location">
    <subcellularLocation>
        <location evidence="1 9">Bacterial flagellum basal body</location>
    </subcellularLocation>
    <subcellularLocation>
        <location evidence="2">Cell membrane</location>
        <topology evidence="2">Multi-pass membrane protein</topology>
    </subcellularLocation>
</comment>
<dbReference type="PIRSF" id="PIRSF004862">
    <property type="entry name" value="FliF"/>
    <property type="match status" value="1"/>
</dbReference>
<dbReference type="InterPro" id="IPR045851">
    <property type="entry name" value="AMP-bd_C_sf"/>
</dbReference>
<accession>K0J3F2</accession>
<dbReference type="InterPro" id="IPR000067">
    <property type="entry name" value="FlgMring_FliF"/>
</dbReference>
<dbReference type="OrthoDB" id="9807026at2"/>
<evidence type="ECO:0000259" key="12">
    <source>
        <dbReference type="Pfam" id="PF08345"/>
    </source>
</evidence>
<evidence type="ECO:0000256" key="5">
    <source>
        <dbReference type="ARBA" id="ARBA00022692"/>
    </source>
</evidence>
<keyword evidence="8 9" id="KW-0975">Bacterial flagellum</keyword>
<proteinExistence type="inferred from homology"/>
<keyword evidence="7 10" id="KW-0472">Membrane</keyword>
<reference evidence="13 14" key="1">
    <citation type="submission" date="2011-01" db="EMBL/GenBank/DDBJ databases">
        <title>Whole genome sequence of Amphibacillus xylinus NBRC 15112.</title>
        <authorList>
            <person name="Nakazawa H."/>
            <person name="Katano Y."/>
            <person name="Nakamura S."/>
            <person name="Sasagawa M."/>
            <person name="Fukada J."/>
            <person name="Arai T."/>
            <person name="Sasakura N."/>
            <person name="Mochizuki D."/>
            <person name="Hosoyama A."/>
            <person name="Harada K."/>
            <person name="Horikawa H."/>
            <person name="Kato Y."/>
            <person name="Harada T."/>
            <person name="Sasaki K."/>
            <person name="Sekiguchi M."/>
            <person name="Hodoyama M."/>
            <person name="Nishiko R."/>
            <person name="Narita H."/>
            <person name="Hanamaki A."/>
            <person name="Hata C."/>
            <person name="Konno Y."/>
            <person name="Niimura Y."/>
            <person name="Yamazaki S."/>
            <person name="Fujita N."/>
        </authorList>
    </citation>
    <scope>NUCLEOTIDE SEQUENCE [LARGE SCALE GENOMIC DNA]</scope>
    <source>
        <strain evidence="14">ATCC 51415 / DSM 6626 / JCM 7361 / LMG 17667 / NBRC 15112 / Ep01</strain>
    </source>
</reference>
<name>K0J3F2_AMPXN</name>
<keyword evidence="13" id="KW-0969">Cilium</keyword>
<evidence type="ECO:0000256" key="7">
    <source>
        <dbReference type="ARBA" id="ARBA00023136"/>
    </source>
</evidence>
<evidence type="ECO:0000256" key="10">
    <source>
        <dbReference type="SAM" id="Phobius"/>
    </source>
</evidence>
<dbReference type="NCBIfam" id="TIGR00206">
    <property type="entry name" value="fliF"/>
    <property type="match status" value="1"/>
</dbReference>
<dbReference type="AlphaFoldDB" id="K0J3F2"/>
<dbReference type="HOGENOM" id="CLU_028108_2_1_9"/>
<evidence type="ECO:0000313" key="13">
    <source>
        <dbReference type="EMBL" id="BAM47637.1"/>
    </source>
</evidence>
<dbReference type="STRING" id="698758.AXY_15050"/>
<dbReference type="PANTHER" id="PTHR30046:SF0">
    <property type="entry name" value="FLAGELLAR M-RING PROTEIN"/>
    <property type="match status" value="1"/>
</dbReference>
<keyword evidence="14" id="KW-1185">Reference proteome</keyword>
<keyword evidence="13" id="KW-0282">Flagellum</keyword>
<dbReference type="Pfam" id="PF08345">
    <property type="entry name" value="YscJ_FliF_C"/>
    <property type="match status" value="1"/>
</dbReference>
<dbReference type="InterPro" id="IPR006182">
    <property type="entry name" value="FliF_N_dom"/>
</dbReference>
<evidence type="ECO:0000256" key="8">
    <source>
        <dbReference type="ARBA" id="ARBA00023143"/>
    </source>
</evidence>
<protein>
    <recommendedName>
        <fullName evidence="9">Flagellar M-ring protein</fullName>
    </recommendedName>
</protein>
<dbReference type="InterPro" id="IPR043427">
    <property type="entry name" value="YscJ/FliF"/>
</dbReference>
<dbReference type="Proteomes" id="UP000006294">
    <property type="component" value="Chromosome"/>
</dbReference>
<evidence type="ECO:0000256" key="9">
    <source>
        <dbReference type="PIRNR" id="PIRNR004862"/>
    </source>
</evidence>
<comment type="function">
    <text evidence="9">The M ring may be actively involved in energy transduction.</text>
</comment>
<dbReference type="RefSeq" id="WP_015010235.1">
    <property type="nucleotide sequence ID" value="NC_018704.1"/>
</dbReference>
<comment type="similarity">
    <text evidence="3 9">Belongs to the FliF family.</text>
</comment>
<dbReference type="PRINTS" id="PR01009">
    <property type="entry name" value="FLGMRINGFLIF"/>
</dbReference>
<dbReference type="GO" id="GO:0009431">
    <property type="term" value="C:bacterial-type flagellum basal body, MS ring"/>
    <property type="evidence" value="ECO:0007669"/>
    <property type="project" value="InterPro"/>
</dbReference>
<evidence type="ECO:0000256" key="4">
    <source>
        <dbReference type="ARBA" id="ARBA00022475"/>
    </source>
</evidence>
<feature type="transmembrane region" description="Helical" evidence="10">
    <location>
        <begin position="445"/>
        <end position="468"/>
    </location>
</feature>
<evidence type="ECO:0000256" key="3">
    <source>
        <dbReference type="ARBA" id="ARBA00007971"/>
    </source>
</evidence>
<evidence type="ECO:0000259" key="11">
    <source>
        <dbReference type="Pfam" id="PF01514"/>
    </source>
</evidence>
<evidence type="ECO:0000313" key="14">
    <source>
        <dbReference type="Proteomes" id="UP000006294"/>
    </source>
</evidence>
<dbReference type="EMBL" id="AP012050">
    <property type="protein sequence ID" value="BAM47637.1"/>
    <property type="molecule type" value="Genomic_DNA"/>
</dbReference>
<dbReference type="GO" id="GO:0071973">
    <property type="term" value="P:bacterial-type flagellum-dependent cell motility"/>
    <property type="evidence" value="ECO:0007669"/>
    <property type="project" value="InterPro"/>
</dbReference>
<feature type="domain" description="Flagellar M-ring C-terminal" evidence="12">
    <location>
        <begin position="257"/>
        <end position="399"/>
    </location>
</feature>
<dbReference type="PANTHER" id="PTHR30046">
    <property type="entry name" value="FLAGELLAR M-RING PROTEIN"/>
    <property type="match status" value="1"/>
</dbReference>
<evidence type="ECO:0000256" key="2">
    <source>
        <dbReference type="ARBA" id="ARBA00004651"/>
    </source>
</evidence>
<keyword evidence="4" id="KW-1003">Cell membrane</keyword>
<keyword evidence="13" id="KW-0966">Cell projection</keyword>
<dbReference type="Pfam" id="PF01514">
    <property type="entry name" value="YscJ_FliF"/>
    <property type="match status" value="1"/>
</dbReference>
<evidence type="ECO:0000256" key="6">
    <source>
        <dbReference type="ARBA" id="ARBA00022989"/>
    </source>
</evidence>
<evidence type="ECO:0000256" key="1">
    <source>
        <dbReference type="ARBA" id="ARBA00004117"/>
    </source>
</evidence>
<feature type="domain" description="Flagellar M-ring N-terminal" evidence="11">
    <location>
        <begin position="46"/>
        <end position="219"/>
    </location>
</feature>
<keyword evidence="5 10" id="KW-0812">Transmembrane</keyword>
<dbReference type="Gene3D" id="3.30.300.30">
    <property type="match status" value="1"/>
</dbReference>
<gene>
    <name evidence="13" type="primary">fliF</name>
    <name evidence="13" type="ordered locus">AXY_15050</name>
</gene>